<comment type="caution">
    <text evidence="1">The sequence shown here is derived from an EMBL/GenBank/DDBJ whole genome shotgun (WGS) entry which is preliminary data.</text>
</comment>
<keyword evidence="2" id="KW-1185">Reference proteome</keyword>
<name>A0ACB7SEL3_HYAAI</name>
<sequence>MCHSGDCLVDGWRLDVEEGLLLLYPALPCVANVSLRSFTQSSSKSLGPASTAEQQALHGQRRAAKKTKIAVGNFVRIKKPSACFKGDCSFSSPTKVIEGRGPASFRLGDSRTWNASTLSRVPLSPTPQLLPGVAQPATPQVPGAPQLATPQSPDVLQPAVLQLPSHSMPSQSPCIRQQQSTSPSTVRRPKRATLKRRPPAWLRDYQTD</sequence>
<protein>
    <submittedName>
        <fullName evidence="1">Uncharacterized protein</fullName>
    </submittedName>
</protein>
<evidence type="ECO:0000313" key="1">
    <source>
        <dbReference type="EMBL" id="KAH6932376.1"/>
    </source>
</evidence>
<evidence type="ECO:0000313" key="2">
    <source>
        <dbReference type="Proteomes" id="UP000821845"/>
    </source>
</evidence>
<accession>A0ACB7SEL3</accession>
<dbReference type="Proteomes" id="UP000821845">
    <property type="component" value="Chromosome 4"/>
</dbReference>
<dbReference type="EMBL" id="CM023484">
    <property type="protein sequence ID" value="KAH6932376.1"/>
    <property type="molecule type" value="Genomic_DNA"/>
</dbReference>
<gene>
    <name evidence="1" type="ORF">HPB50_005092</name>
</gene>
<organism evidence="1 2">
    <name type="scientific">Hyalomma asiaticum</name>
    <name type="common">Tick</name>
    <dbReference type="NCBI Taxonomy" id="266040"/>
    <lineage>
        <taxon>Eukaryota</taxon>
        <taxon>Metazoa</taxon>
        <taxon>Ecdysozoa</taxon>
        <taxon>Arthropoda</taxon>
        <taxon>Chelicerata</taxon>
        <taxon>Arachnida</taxon>
        <taxon>Acari</taxon>
        <taxon>Parasitiformes</taxon>
        <taxon>Ixodida</taxon>
        <taxon>Ixodoidea</taxon>
        <taxon>Ixodidae</taxon>
        <taxon>Hyalomminae</taxon>
        <taxon>Hyalomma</taxon>
    </lineage>
</organism>
<reference evidence="1" key="1">
    <citation type="submission" date="2020-05" db="EMBL/GenBank/DDBJ databases">
        <title>Large-scale comparative analyses of tick genomes elucidate their genetic diversity and vector capacities.</title>
        <authorList>
            <person name="Jia N."/>
            <person name="Wang J."/>
            <person name="Shi W."/>
            <person name="Du L."/>
            <person name="Sun Y."/>
            <person name="Zhan W."/>
            <person name="Jiang J."/>
            <person name="Wang Q."/>
            <person name="Zhang B."/>
            <person name="Ji P."/>
            <person name="Sakyi L.B."/>
            <person name="Cui X."/>
            <person name="Yuan T."/>
            <person name="Jiang B."/>
            <person name="Yang W."/>
            <person name="Lam T.T.-Y."/>
            <person name="Chang Q."/>
            <person name="Ding S."/>
            <person name="Wang X."/>
            <person name="Zhu J."/>
            <person name="Ruan X."/>
            <person name="Zhao L."/>
            <person name="Wei J."/>
            <person name="Que T."/>
            <person name="Du C."/>
            <person name="Cheng J."/>
            <person name="Dai P."/>
            <person name="Han X."/>
            <person name="Huang E."/>
            <person name="Gao Y."/>
            <person name="Liu J."/>
            <person name="Shao H."/>
            <person name="Ye R."/>
            <person name="Li L."/>
            <person name="Wei W."/>
            <person name="Wang X."/>
            <person name="Wang C."/>
            <person name="Yang T."/>
            <person name="Huo Q."/>
            <person name="Li W."/>
            <person name="Guo W."/>
            <person name="Chen H."/>
            <person name="Zhou L."/>
            <person name="Ni X."/>
            <person name="Tian J."/>
            <person name="Zhou Y."/>
            <person name="Sheng Y."/>
            <person name="Liu T."/>
            <person name="Pan Y."/>
            <person name="Xia L."/>
            <person name="Li J."/>
            <person name="Zhao F."/>
            <person name="Cao W."/>
        </authorList>
    </citation>
    <scope>NUCLEOTIDE SEQUENCE</scope>
    <source>
        <strain evidence="1">Hyas-2018</strain>
    </source>
</reference>
<proteinExistence type="predicted"/>